<evidence type="ECO:0000313" key="3">
    <source>
        <dbReference type="Proteomes" id="UP000001849"/>
    </source>
</evidence>
<keyword evidence="3" id="KW-1185">Reference proteome</keyword>
<protein>
    <submittedName>
        <fullName evidence="2">Uncharacterized protein</fullName>
    </submittedName>
</protein>
<evidence type="ECO:0000313" key="2">
    <source>
        <dbReference type="EMBL" id="ACH62029.1"/>
    </source>
</evidence>
<gene>
    <name evidence="2" type="primary">21</name>
    <name evidence="2" type="ORF">MYRNA_21</name>
</gene>
<evidence type="ECO:0000256" key="1">
    <source>
        <dbReference type="SAM" id="MobiDB-lite"/>
    </source>
</evidence>
<dbReference type="GeneID" id="6920681"/>
<proteinExistence type="predicted"/>
<sequence>MSAGPDPYQETCDYTEEAQQFGESFECSRPAGHSGSHYDQFINAWAPNR</sequence>
<feature type="region of interest" description="Disordered" evidence="1">
    <location>
        <begin position="23"/>
        <end position="49"/>
    </location>
</feature>
<accession>B5LJ32</accession>
<name>B5LJ32_9CAUD</name>
<dbReference type="Proteomes" id="UP000001849">
    <property type="component" value="Segment"/>
</dbReference>
<organism evidence="2 3">
    <name type="scientific">Mycobacterium phage Myrna</name>
    <dbReference type="NCBI Taxonomy" id="546805"/>
    <lineage>
        <taxon>Viruses</taxon>
        <taxon>Duplodnaviria</taxon>
        <taxon>Heunggongvirae</taxon>
        <taxon>Uroviricota</taxon>
        <taxon>Caudoviricetes</taxon>
        <taxon>Ceeclamvirinae</taxon>
        <taxon>Myrnavirus</taxon>
        <taxon>Myrnavirus myrna</taxon>
    </lineage>
</organism>
<reference evidence="2 3" key="1">
    <citation type="submission" date="2008-06" db="EMBL/GenBank/DDBJ databases">
        <authorList>
            <person name="Smith A.L."/>
            <person name="Paladin E.C."/>
            <person name="Jacobs-Sera D."/>
            <person name="Hendirx R.W."/>
            <person name="Hatfull G.F."/>
        </authorList>
    </citation>
    <scope>NUCLEOTIDE SEQUENCE [LARGE SCALE GENOMIC DNA]</scope>
</reference>
<dbReference type="KEGG" id="vg:6920681"/>
<dbReference type="RefSeq" id="YP_002224939.1">
    <property type="nucleotide sequence ID" value="NC_011273.1"/>
</dbReference>
<dbReference type="EMBL" id="EU826466">
    <property type="protein sequence ID" value="ACH62029.1"/>
    <property type="molecule type" value="Genomic_DNA"/>
</dbReference>